<comment type="function">
    <text evidence="6">General (non sugar-specific) component of the phosphoenolpyruvate-dependent sugar phosphotransferase system (sugar PTS). This major carbohydrate active-transport system catalyzes the phosphorylation of incoming sugar substrates concomitantly with their translocation across the cell membrane. The phosphoryl group from phosphoenolpyruvate (PEP) is transferred to the phosphoryl carrier protein HPr by enzyme I. Phospho-HPr then transfers it to the PTS EIIA domain.</text>
</comment>
<dbReference type="Proteomes" id="UP000576480">
    <property type="component" value="Unassembled WGS sequence"/>
</dbReference>
<keyword evidence="15" id="KW-0762">Sugar transport</keyword>
<evidence type="ECO:0000256" key="5">
    <source>
        <dbReference type="ARBA" id="ARBA00002788"/>
    </source>
</evidence>
<feature type="domain" description="PTS EIIA type-4" evidence="23">
    <location>
        <begin position="1"/>
        <end position="142"/>
    </location>
</feature>
<dbReference type="InterPro" id="IPR040442">
    <property type="entry name" value="Pyrv_kinase-like_dom_sf"/>
</dbReference>
<dbReference type="SUPFAM" id="SSF51621">
    <property type="entry name" value="Phosphoenolpyruvate/pyruvate domain"/>
    <property type="match status" value="1"/>
</dbReference>
<dbReference type="PANTHER" id="PTHR46244">
    <property type="entry name" value="PHOSPHOENOLPYRUVATE-PROTEIN PHOSPHOTRANSFERASE"/>
    <property type="match status" value="1"/>
</dbReference>
<dbReference type="InterPro" id="IPR004701">
    <property type="entry name" value="PTS_EIIA_man-typ"/>
</dbReference>
<comment type="function">
    <text evidence="4">General (non sugar-specific) component of the phosphoenolpyruvate-dependent sugar phosphotransferase system (sugar PTS). This major carbohydrate active-transport system catalyzes the phosphorylation of incoming sugar substrates concomitantly with their translocation across the cell membrane. Enzyme I transfers the phosphoryl group from phosphoenolpyruvate (PEP) to the phosphoryl carrier protein (HPr).</text>
</comment>
<evidence type="ECO:0000259" key="23">
    <source>
        <dbReference type="PROSITE" id="PS51096"/>
    </source>
</evidence>
<dbReference type="Pfam" id="PF05524">
    <property type="entry name" value="PEP-utilisers_N"/>
    <property type="match status" value="1"/>
</dbReference>
<dbReference type="PROSITE" id="PS00742">
    <property type="entry name" value="PEP_ENZYMES_2"/>
    <property type="match status" value="1"/>
</dbReference>
<dbReference type="Gene3D" id="3.30.1340.10">
    <property type="entry name" value="HPr-like"/>
    <property type="match status" value="1"/>
</dbReference>
<dbReference type="EC" id="2.7.1.121" evidence="9"/>
<dbReference type="GO" id="GO:0016020">
    <property type="term" value="C:membrane"/>
    <property type="evidence" value="ECO:0007669"/>
    <property type="project" value="InterPro"/>
</dbReference>
<dbReference type="PROSITE" id="PS00369">
    <property type="entry name" value="PTS_HPR_HIS"/>
    <property type="match status" value="1"/>
</dbReference>
<keyword evidence="18" id="KW-0479">Metal-binding</keyword>
<comment type="function">
    <text evidence="5">Component of the dihydroxyacetone kinase complex, which is responsible for the phosphoenolpyruvate (PEP)-dependent phosphorylation of dihydroxyacetone. DhaM serves as the phosphoryl donor. Is phosphorylated by phosphoenolpyruvate in an EI- and HPr-dependent reaction, and a phosphorelay system on histidine residues finally leads to phosphoryl transfer to DhaL and dihydroxyacetone.</text>
</comment>
<dbReference type="PROSITE" id="PS00589">
    <property type="entry name" value="PTS_HPR_SER"/>
    <property type="match status" value="1"/>
</dbReference>
<evidence type="ECO:0000256" key="21">
    <source>
        <dbReference type="ARBA" id="ARBA00033235"/>
    </source>
</evidence>
<dbReference type="Gene3D" id="3.40.50.510">
    <property type="entry name" value="Phosphotransferase system, mannose-type IIA component"/>
    <property type="match status" value="1"/>
</dbReference>
<evidence type="ECO:0000256" key="2">
    <source>
        <dbReference type="ARBA" id="ARBA00001113"/>
    </source>
</evidence>
<dbReference type="InterPro" id="IPR008279">
    <property type="entry name" value="PEP-util_enz_mobile_dom"/>
</dbReference>
<dbReference type="Gene3D" id="1.10.274.10">
    <property type="entry name" value="PtsI, HPr-binding domain"/>
    <property type="match status" value="1"/>
</dbReference>
<dbReference type="InterPro" id="IPR001020">
    <property type="entry name" value="PTS_HPr_His_P_site"/>
</dbReference>
<dbReference type="EMBL" id="BLSB01000029">
    <property type="protein sequence ID" value="GFP34864.1"/>
    <property type="molecule type" value="Genomic_DNA"/>
</dbReference>
<feature type="domain" description="HPr" evidence="24">
    <location>
        <begin position="151"/>
        <end position="243"/>
    </location>
</feature>
<evidence type="ECO:0000259" key="24">
    <source>
        <dbReference type="PROSITE" id="PS51350"/>
    </source>
</evidence>
<comment type="cofactor">
    <cofactor evidence="3">
        <name>Mg(2+)</name>
        <dbReference type="ChEBI" id="CHEBI:18420"/>
    </cofactor>
</comment>
<evidence type="ECO:0000256" key="16">
    <source>
        <dbReference type="ARBA" id="ARBA00022679"/>
    </source>
</evidence>
<evidence type="ECO:0000313" key="25">
    <source>
        <dbReference type="EMBL" id="GFP34864.1"/>
    </source>
</evidence>
<reference evidence="25 26" key="1">
    <citation type="journal article" date="2020" name="Front. Microbiol.">
        <title>Single-cell genomics of novel Actinobacteria with the Wood-Ljungdahl pathway discovered in a serpentinizing system.</title>
        <authorList>
            <person name="Merino N."/>
            <person name="Kawai M."/>
            <person name="Boyd E.S."/>
            <person name="Colman D.R."/>
            <person name="McGlynn S.E."/>
            <person name="Nealson K.H."/>
            <person name="Kurokawa K."/>
            <person name="Hongoh Y."/>
        </authorList>
    </citation>
    <scope>NUCLEOTIDE SEQUENCE [LARGE SCALE GENOMIC DNA]</scope>
    <source>
        <strain evidence="25 26">S43</strain>
    </source>
</reference>
<evidence type="ECO:0000256" key="7">
    <source>
        <dbReference type="ARBA" id="ARBA00004496"/>
    </source>
</evidence>
<dbReference type="InterPro" id="IPR006318">
    <property type="entry name" value="PTS_EI-like"/>
</dbReference>
<keyword evidence="16 25" id="KW-0808">Transferase</keyword>
<dbReference type="GO" id="GO:0047324">
    <property type="term" value="F:phosphoenolpyruvate-glycerone phosphotransferase activity"/>
    <property type="evidence" value="ECO:0007669"/>
    <property type="project" value="UniProtKB-EC"/>
</dbReference>
<dbReference type="InterPro" id="IPR050499">
    <property type="entry name" value="PEP-utilizing_PTS_enzyme"/>
</dbReference>
<dbReference type="GO" id="GO:0046872">
    <property type="term" value="F:metal ion binding"/>
    <property type="evidence" value="ECO:0007669"/>
    <property type="project" value="UniProtKB-KW"/>
</dbReference>
<dbReference type="GO" id="GO:0008965">
    <property type="term" value="F:phosphoenolpyruvate-protein phosphotransferase activity"/>
    <property type="evidence" value="ECO:0007669"/>
    <property type="project" value="UniProtKB-EC"/>
</dbReference>
<dbReference type="CDD" id="cd00367">
    <property type="entry name" value="PTS-HPr_like"/>
    <property type="match status" value="1"/>
</dbReference>
<comment type="caution">
    <text evidence="25">The sequence shown here is derived from an EMBL/GenBank/DDBJ whole genome shotgun (WGS) entry which is preliminary data.</text>
</comment>
<dbReference type="NCBIfam" id="TIGR02364">
    <property type="entry name" value="dha_pts"/>
    <property type="match status" value="1"/>
</dbReference>
<evidence type="ECO:0000256" key="1">
    <source>
        <dbReference type="ARBA" id="ARBA00000683"/>
    </source>
</evidence>
<dbReference type="AlphaFoldDB" id="A0A6V8PST2"/>
<evidence type="ECO:0000256" key="9">
    <source>
        <dbReference type="ARBA" id="ARBA00012095"/>
    </source>
</evidence>
<comment type="subunit">
    <text evidence="22">Homodimer. The dihydroxyacetone kinase complex is composed of a homodimer of DhaM, a homodimer of DhaK and the subunit DhaL.</text>
</comment>
<comment type="subcellular location">
    <subcellularLocation>
        <location evidence="7">Cytoplasm</location>
    </subcellularLocation>
</comment>
<evidence type="ECO:0000256" key="18">
    <source>
        <dbReference type="ARBA" id="ARBA00022723"/>
    </source>
</evidence>
<dbReference type="Pfam" id="PF00391">
    <property type="entry name" value="PEP-utilizers"/>
    <property type="match status" value="1"/>
</dbReference>
<evidence type="ECO:0000256" key="13">
    <source>
        <dbReference type="ARBA" id="ARBA00022448"/>
    </source>
</evidence>
<dbReference type="NCBIfam" id="TIGR01003">
    <property type="entry name" value="PTS_HPr_family"/>
    <property type="match status" value="1"/>
</dbReference>
<keyword evidence="14" id="KW-0963">Cytoplasm</keyword>
<evidence type="ECO:0000256" key="15">
    <source>
        <dbReference type="ARBA" id="ARBA00022597"/>
    </source>
</evidence>
<dbReference type="SUPFAM" id="SSF52009">
    <property type="entry name" value="Phosphohistidine domain"/>
    <property type="match status" value="1"/>
</dbReference>
<dbReference type="SUPFAM" id="SSF55594">
    <property type="entry name" value="HPr-like"/>
    <property type="match status" value="1"/>
</dbReference>
<evidence type="ECO:0000256" key="19">
    <source>
        <dbReference type="ARBA" id="ARBA00022777"/>
    </source>
</evidence>
<evidence type="ECO:0000256" key="11">
    <source>
        <dbReference type="ARBA" id="ARBA00016544"/>
    </source>
</evidence>
<comment type="catalytic activity">
    <reaction evidence="1">
        <text>L-histidyl-[protein] + phosphoenolpyruvate = N(pros)-phospho-L-histidyl-[protein] + pyruvate</text>
        <dbReference type="Rhea" id="RHEA:23880"/>
        <dbReference type="Rhea" id="RHEA-COMP:9745"/>
        <dbReference type="Rhea" id="RHEA-COMP:9746"/>
        <dbReference type="ChEBI" id="CHEBI:15361"/>
        <dbReference type="ChEBI" id="CHEBI:29979"/>
        <dbReference type="ChEBI" id="CHEBI:58702"/>
        <dbReference type="ChEBI" id="CHEBI:64837"/>
        <dbReference type="EC" id="2.7.3.9"/>
    </reaction>
</comment>
<dbReference type="Pfam" id="PF00381">
    <property type="entry name" value="PTS-HPr"/>
    <property type="match status" value="1"/>
</dbReference>
<dbReference type="PRINTS" id="PR00107">
    <property type="entry name" value="PHOSPHOCPHPR"/>
</dbReference>
<dbReference type="PANTHER" id="PTHR46244:SF3">
    <property type="entry name" value="PHOSPHOENOLPYRUVATE-PROTEIN PHOSPHOTRANSFERASE"/>
    <property type="match status" value="1"/>
</dbReference>
<evidence type="ECO:0000256" key="12">
    <source>
        <dbReference type="ARBA" id="ARBA00020422"/>
    </source>
</evidence>
<dbReference type="InterPro" id="IPR023151">
    <property type="entry name" value="PEP_util_CS"/>
</dbReference>
<sequence length="868" mass="92578">MIGIVIVAHSQKLAEGVKELAEQMSQGRVPIVAAGGLDDTTIGTNMERILSAINAVYQPDGVLVLMDLGSAVMSAEMAIETLSPEQQAKVLLSPAPLVEGAIAAAVEAAIGNSLAEVNAAACAVVNMPKVAGVAALSPEQEISTVPTAEAPSSNEITLTLINKSGLHARPAALFVQTAGSFQSTITVRNLSRNTTPVSAKSMFGVLGLGAQQNHRIAIAAEGPDAAEVLAVLRQLAGDGFGEMEQTPVAPAKEFAGPPLQETRVIPRSFVESAPHLVARGRMRKFQGVAASAGIAIGPAYLYRPLTLNAPQRKVEDPEAEWVRFTAAVEKAKAQIKATRDKAVTQVGRAAAEIFTAHLLFLEDPGLLDQMRVQITKEGLNAEAALAKAVAGYADVLRNMDDDLFRQRAADVEDVGQRVLRILRGISDRSLAELPEPAVLVARDLAPSDTFRLEKERVLGFCTAAGGVTSHTAILASSLGLPAVVGLGEKALDIPDGTPLIIDGEAGVVVVNPDEEILAAYRVRRESLVARQVAARQAGQGPALTRDGHRVEVAANVADVASTHAALEYGAEGIGLLRTEFLYLDRPTMPSEEEQVAAYQAIAEVMDQRPVIIRTLDIGGDKPAPYFAIGQELNPFLGWRAIRLCLGQPDMFKIQLRAILRSGYKRNVKIMFPMIATLQELLQAKALLREARDELAAEGLPHAEDPEVGIMVEVPAAAIAADVLAQEADFFSIGTNDLIQYTLACDRTNERVAFLYQPLHPAVLRLIRGVIDAAHVAGRWVGMCGEMAGQEEAVPILLGLGLDEFSMTSSAIPTVKRIIRSLSLTEAREIADRALRLSTTEEIQVYVKEVLQRLAGEEEKNEEGFGTTG</sequence>
<dbReference type="NCBIfam" id="TIGR01417">
    <property type="entry name" value="PTS_I_fam"/>
    <property type="match status" value="1"/>
</dbReference>
<accession>A0A6V8PST2</accession>
<dbReference type="InterPro" id="IPR036662">
    <property type="entry name" value="PTS_EIIA_man-typ_sf"/>
</dbReference>
<keyword evidence="17" id="KW-0598">Phosphotransferase system</keyword>
<dbReference type="Gene3D" id="3.50.30.10">
    <property type="entry name" value="Phosphohistidine domain"/>
    <property type="match status" value="1"/>
</dbReference>
<dbReference type="GO" id="GO:0009401">
    <property type="term" value="P:phosphoenolpyruvate-dependent sugar phosphotransferase system"/>
    <property type="evidence" value="ECO:0007669"/>
    <property type="project" value="UniProtKB-KW"/>
</dbReference>
<dbReference type="InterPro" id="IPR015813">
    <property type="entry name" value="Pyrv/PenolPyrv_kinase-like_dom"/>
</dbReference>
<dbReference type="InterPro" id="IPR012844">
    <property type="entry name" value="DhaM_N"/>
</dbReference>
<dbReference type="InterPro" id="IPR002114">
    <property type="entry name" value="PTS_HPr_Ser_P_site"/>
</dbReference>
<dbReference type="PROSITE" id="PS51350">
    <property type="entry name" value="PTS_HPR_DOM"/>
    <property type="match status" value="1"/>
</dbReference>
<evidence type="ECO:0000256" key="6">
    <source>
        <dbReference type="ARBA" id="ARBA00003681"/>
    </source>
</evidence>
<evidence type="ECO:0000256" key="20">
    <source>
        <dbReference type="ARBA" id="ARBA00022842"/>
    </source>
</evidence>
<evidence type="ECO:0000256" key="4">
    <source>
        <dbReference type="ARBA" id="ARBA00002728"/>
    </source>
</evidence>
<name>A0A6V8PST2_9ACTN</name>
<dbReference type="RefSeq" id="WP_176229555.1">
    <property type="nucleotide sequence ID" value="NZ_BLSB01000029.1"/>
</dbReference>
<dbReference type="InterPro" id="IPR000121">
    <property type="entry name" value="PEP_util_C"/>
</dbReference>
<dbReference type="InterPro" id="IPR000032">
    <property type="entry name" value="HPr-like"/>
</dbReference>
<keyword evidence="13" id="KW-0813">Transport</keyword>
<dbReference type="PROSITE" id="PS51096">
    <property type="entry name" value="PTS_EIIA_TYPE_4"/>
    <property type="match status" value="1"/>
</dbReference>
<protein>
    <recommendedName>
        <fullName evidence="12">Phosphocarrier protein HPr</fullName>
        <ecNumber evidence="9">2.7.1.121</ecNumber>
        <ecNumber evidence="10">2.7.3.9</ecNumber>
    </recommendedName>
    <alternativeName>
        <fullName evidence="11">Phosphoenolpyruvate-protein phosphotransferase</fullName>
    </alternativeName>
    <alternativeName>
        <fullName evidence="21">Phosphotransferase system, enzyme I</fullName>
    </alternativeName>
</protein>
<dbReference type="Pfam" id="PF02896">
    <property type="entry name" value="PEP-utilizers_C"/>
    <property type="match status" value="1"/>
</dbReference>
<comment type="similarity">
    <text evidence="8">Belongs to the PEP-utilizing enzyme family.</text>
</comment>
<evidence type="ECO:0000313" key="26">
    <source>
        <dbReference type="Proteomes" id="UP000576480"/>
    </source>
</evidence>
<dbReference type="PRINTS" id="PR01736">
    <property type="entry name" value="PHPHTRNFRASE"/>
</dbReference>
<dbReference type="SUPFAM" id="SSF47831">
    <property type="entry name" value="Enzyme I of the PEP:sugar phosphotransferase system HPr-binding (sub)domain"/>
    <property type="match status" value="1"/>
</dbReference>
<dbReference type="Pfam" id="PF03610">
    <property type="entry name" value="EIIA-man"/>
    <property type="match status" value="1"/>
</dbReference>
<evidence type="ECO:0000256" key="3">
    <source>
        <dbReference type="ARBA" id="ARBA00001946"/>
    </source>
</evidence>
<evidence type="ECO:0000256" key="10">
    <source>
        <dbReference type="ARBA" id="ARBA00012232"/>
    </source>
</evidence>
<gene>
    <name evidence="25" type="ORF">HKBW3S43_00656</name>
</gene>
<dbReference type="SUPFAM" id="SSF53062">
    <property type="entry name" value="PTS system fructose IIA component-like"/>
    <property type="match status" value="1"/>
</dbReference>
<keyword evidence="20" id="KW-0460">Magnesium</keyword>
<dbReference type="EC" id="2.7.3.9" evidence="10"/>
<comment type="catalytic activity">
    <reaction evidence="2">
        <text>dihydroxyacetone + phosphoenolpyruvate = dihydroxyacetone phosphate + pyruvate</text>
        <dbReference type="Rhea" id="RHEA:18381"/>
        <dbReference type="ChEBI" id="CHEBI:15361"/>
        <dbReference type="ChEBI" id="CHEBI:16016"/>
        <dbReference type="ChEBI" id="CHEBI:57642"/>
        <dbReference type="ChEBI" id="CHEBI:58702"/>
        <dbReference type="EC" id="2.7.1.121"/>
    </reaction>
</comment>
<evidence type="ECO:0000256" key="22">
    <source>
        <dbReference type="ARBA" id="ARBA00046577"/>
    </source>
</evidence>
<evidence type="ECO:0000256" key="14">
    <source>
        <dbReference type="ARBA" id="ARBA00022490"/>
    </source>
</evidence>
<dbReference type="InterPro" id="IPR008731">
    <property type="entry name" value="PTS_EIN"/>
</dbReference>
<dbReference type="InterPro" id="IPR036637">
    <property type="entry name" value="Phosphohistidine_dom_sf"/>
</dbReference>
<dbReference type="InterPro" id="IPR036618">
    <property type="entry name" value="PtsI_HPr-bd_sf"/>
</dbReference>
<dbReference type="GO" id="GO:0005737">
    <property type="term" value="C:cytoplasm"/>
    <property type="evidence" value="ECO:0007669"/>
    <property type="project" value="UniProtKB-SubCell"/>
</dbReference>
<organism evidence="25 26">
    <name type="scientific">Candidatus Hakubella thermalkaliphila</name>
    <dbReference type="NCBI Taxonomy" id="2754717"/>
    <lineage>
        <taxon>Bacteria</taxon>
        <taxon>Bacillati</taxon>
        <taxon>Actinomycetota</taxon>
        <taxon>Actinomycetota incertae sedis</taxon>
        <taxon>Candidatus Hakubellales</taxon>
        <taxon>Candidatus Hakubellaceae</taxon>
        <taxon>Candidatus Hakubella</taxon>
    </lineage>
</organism>
<evidence type="ECO:0000256" key="17">
    <source>
        <dbReference type="ARBA" id="ARBA00022683"/>
    </source>
</evidence>
<evidence type="ECO:0000256" key="8">
    <source>
        <dbReference type="ARBA" id="ARBA00007837"/>
    </source>
</evidence>
<proteinExistence type="inferred from homology"/>
<keyword evidence="19" id="KW-0418">Kinase</keyword>
<dbReference type="InterPro" id="IPR035895">
    <property type="entry name" value="HPr-like_sf"/>
</dbReference>
<dbReference type="Gene3D" id="3.20.20.60">
    <property type="entry name" value="Phosphoenolpyruvate-binding domains"/>
    <property type="match status" value="1"/>
</dbReference>